<comment type="similarity">
    <text evidence="2 9">Belongs to the cytochrome P450 family.</text>
</comment>
<dbReference type="SUPFAM" id="SSF48264">
    <property type="entry name" value="Cytochrome P450"/>
    <property type="match status" value="1"/>
</dbReference>
<dbReference type="InterPro" id="IPR017972">
    <property type="entry name" value="Cyt_P450_CS"/>
</dbReference>
<dbReference type="GeneID" id="36568580"/>
<dbReference type="EMBL" id="PYFQ01000023">
    <property type="protein sequence ID" value="PSK33730.1"/>
    <property type="molecule type" value="Genomic_DNA"/>
</dbReference>
<name>A0A2P7YCP1_9ASCO</name>
<reference evidence="11 12" key="1">
    <citation type="submission" date="2018-03" db="EMBL/GenBank/DDBJ databases">
        <title>Candida pseudohaemulonii genome assembly and annotation.</title>
        <authorList>
            <person name="Munoz J.F."/>
            <person name="Gade L.G."/>
            <person name="Chow N.A."/>
            <person name="Litvintseva A.P."/>
            <person name="Loparev V.N."/>
            <person name="Cuomo C.A."/>
        </authorList>
    </citation>
    <scope>NUCLEOTIDE SEQUENCE [LARGE SCALE GENOMIC DNA]</scope>
    <source>
        <strain evidence="11 12">B12108</strain>
    </source>
</reference>
<comment type="caution">
    <text evidence="11">The sequence shown here is derived from an EMBL/GenBank/DDBJ whole genome shotgun (WGS) entry which is preliminary data.</text>
</comment>
<keyword evidence="10" id="KW-0812">Transmembrane</keyword>
<dbReference type="PROSITE" id="PS00086">
    <property type="entry name" value="CYTOCHROME_P450"/>
    <property type="match status" value="1"/>
</dbReference>
<dbReference type="PANTHER" id="PTHR24287">
    <property type="entry name" value="P450, PUTATIVE (EUROFUNG)-RELATED"/>
    <property type="match status" value="1"/>
</dbReference>
<evidence type="ECO:0000256" key="4">
    <source>
        <dbReference type="ARBA" id="ARBA00022723"/>
    </source>
</evidence>
<protein>
    <submittedName>
        <fullName evidence="11">Uncharacterized protein</fullName>
    </submittedName>
</protein>
<dbReference type="InterPro" id="IPR036396">
    <property type="entry name" value="Cyt_P450_sf"/>
</dbReference>
<organism evidence="11 12">
    <name type="scientific">Candidozyma pseudohaemuli</name>
    <dbReference type="NCBI Taxonomy" id="418784"/>
    <lineage>
        <taxon>Eukaryota</taxon>
        <taxon>Fungi</taxon>
        <taxon>Dikarya</taxon>
        <taxon>Ascomycota</taxon>
        <taxon>Saccharomycotina</taxon>
        <taxon>Pichiomycetes</taxon>
        <taxon>Metschnikowiaceae</taxon>
        <taxon>Candidozyma</taxon>
    </lineage>
</organism>
<dbReference type="InterPro" id="IPR002402">
    <property type="entry name" value="Cyt_P450_E_grp-II"/>
</dbReference>
<evidence type="ECO:0000256" key="6">
    <source>
        <dbReference type="ARBA" id="ARBA00023004"/>
    </source>
</evidence>
<keyword evidence="4 8" id="KW-0479">Metal-binding</keyword>
<evidence type="ECO:0000256" key="1">
    <source>
        <dbReference type="ARBA" id="ARBA00001971"/>
    </source>
</evidence>
<dbReference type="Proteomes" id="UP000241107">
    <property type="component" value="Unassembled WGS sequence"/>
</dbReference>
<evidence type="ECO:0000256" key="8">
    <source>
        <dbReference type="PIRSR" id="PIRSR602402-1"/>
    </source>
</evidence>
<feature type="transmembrane region" description="Helical" evidence="10">
    <location>
        <begin position="18"/>
        <end position="40"/>
    </location>
</feature>
<keyword evidence="10" id="KW-0472">Membrane</keyword>
<dbReference type="PRINTS" id="PR00464">
    <property type="entry name" value="EP450II"/>
</dbReference>
<dbReference type="PRINTS" id="PR01239">
    <property type="entry name" value="EP450IICYP52"/>
</dbReference>
<keyword evidence="10" id="KW-1133">Transmembrane helix</keyword>
<dbReference type="RefSeq" id="XP_024711311.1">
    <property type="nucleotide sequence ID" value="XM_024860503.1"/>
</dbReference>
<sequence>MGFVHDITDSVQKHNAQVAQYGVLGYVGVIFLVIFAYWFYRTSKLFYLRKKYGADVAPWIPESGWFNSRPALEMFARKRDGNLVGWLWTIWNGDNENFRVRIGGDTLFVTTDPDNLRAVLATQFNDFALALRHSHFKPVLGDGVFTLDYLGWKHSRALLRPNFSREKVSHTQALEKHVQHLFRHIRKHAGQKFDLQEYFYRFTVDTSTEFLFGESVYGLLDDSIGEYRDEEFEGQFQFYEAFNRAQEIMSTRAWMQKWYMFHNPMDFKRNTRIVHNFADYYVKRALSMSEAELEKVSDGYIFLYELVKETRDPAVLRDQLLNIMIAGRDTTAALMTFTFFELARNPDIYNKLKMEIREKFGLGENVNVEDITFETLKKCTYLKYVINEVLRLYPAVPINYRFANKNTTLPRGGGPNGDKPVFIEKGTCIGYLICCTHRNEKYYGKDSHVFRPERWADRNLKPGWAYLPFNGGPRICLGQQFAITEASYVISRFLMEFDKLESHYPEPERYPPRQVSQLTTTLATGNWLTME</sequence>
<dbReference type="GO" id="GO:0020037">
    <property type="term" value="F:heme binding"/>
    <property type="evidence" value="ECO:0007669"/>
    <property type="project" value="InterPro"/>
</dbReference>
<comment type="cofactor">
    <cofactor evidence="1 8">
        <name>heme</name>
        <dbReference type="ChEBI" id="CHEBI:30413"/>
    </cofactor>
</comment>
<evidence type="ECO:0000256" key="2">
    <source>
        <dbReference type="ARBA" id="ARBA00010617"/>
    </source>
</evidence>
<gene>
    <name evidence="11" type="ORF">C7M61_005194</name>
</gene>
<evidence type="ECO:0000256" key="5">
    <source>
        <dbReference type="ARBA" id="ARBA00023002"/>
    </source>
</evidence>
<dbReference type="OrthoDB" id="1470350at2759"/>
<dbReference type="PRINTS" id="PR00385">
    <property type="entry name" value="P450"/>
</dbReference>
<dbReference type="GO" id="GO:0005506">
    <property type="term" value="F:iron ion binding"/>
    <property type="evidence" value="ECO:0007669"/>
    <property type="project" value="InterPro"/>
</dbReference>
<dbReference type="VEuPathDB" id="FungiDB:C7M61_005194"/>
<keyword evidence="5 9" id="KW-0560">Oxidoreductase</keyword>
<dbReference type="STRING" id="418784.A0A2P7YCP1"/>
<proteinExistence type="inferred from homology"/>
<feature type="binding site" description="axial binding residue" evidence="8">
    <location>
        <position position="476"/>
    </location>
    <ligand>
        <name>heme</name>
        <dbReference type="ChEBI" id="CHEBI:30413"/>
    </ligand>
    <ligandPart>
        <name>Fe</name>
        <dbReference type="ChEBI" id="CHEBI:18248"/>
    </ligandPart>
</feature>
<evidence type="ECO:0000256" key="3">
    <source>
        <dbReference type="ARBA" id="ARBA00022617"/>
    </source>
</evidence>
<keyword evidence="3 8" id="KW-0349">Heme</keyword>
<dbReference type="GO" id="GO:0016712">
    <property type="term" value="F:oxidoreductase activity, acting on paired donors, with incorporation or reduction of molecular oxygen, reduced flavin or flavoprotein as one donor, and incorporation of one atom of oxygen"/>
    <property type="evidence" value="ECO:0007669"/>
    <property type="project" value="InterPro"/>
</dbReference>
<dbReference type="Pfam" id="PF00067">
    <property type="entry name" value="p450"/>
    <property type="match status" value="1"/>
</dbReference>
<dbReference type="PANTHER" id="PTHR24287:SF1">
    <property type="entry name" value="P450, PUTATIVE (EUROFUNG)-RELATED"/>
    <property type="match status" value="1"/>
</dbReference>
<dbReference type="CDD" id="cd11063">
    <property type="entry name" value="CYP52"/>
    <property type="match status" value="1"/>
</dbReference>
<dbReference type="AlphaFoldDB" id="A0A2P7YCP1"/>
<evidence type="ECO:0000313" key="12">
    <source>
        <dbReference type="Proteomes" id="UP000241107"/>
    </source>
</evidence>
<accession>A0A2P7YCP1</accession>
<dbReference type="Gene3D" id="1.10.630.10">
    <property type="entry name" value="Cytochrome P450"/>
    <property type="match status" value="1"/>
</dbReference>
<keyword evidence="7 9" id="KW-0503">Monooxygenase</keyword>
<evidence type="ECO:0000256" key="10">
    <source>
        <dbReference type="SAM" id="Phobius"/>
    </source>
</evidence>
<keyword evidence="6 8" id="KW-0408">Iron</keyword>
<evidence type="ECO:0000256" key="7">
    <source>
        <dbReference type="ARBA" id="ARBA00023033"/>
    </source>
</evidence>
<dbReference type="InterPro" id="IPR001128">
    <property type="entry name" value="Cyt_P450"/>
</dbReference>
<dbReference type="InterPro" id="IPR047146">
    <property type="entry name" value="Cyt_P450_E_CYP52_fungi"/>
</dbReference>
<dbReference type="InterPro" id="IPR002974">
    <property type="entry name" value="Cyt_P450_E_CYP52_ascomycetes"/>
</dbReference>
<keyword evidence="12" id="KW-1185">Reference proteome</keyword>
<evidence type="ECO:0000256" key="9">
    <source>
        <dbReference type="RuleBase" id="RU000461"/>
    </source>
</evidence>
<evidence type="ECO:0000313" key="11">
    <source>
        <dbReference type="EMBL" id="PSK33730.1"/>
    </source>
</evidence>